<evidence type="ECO:0000313" key="3">
    <source>
        <dbReference type="Proteomes" id="UP000183315"/>
    </source>
</evidence>
<dbReference type="Pfam" id="PF04993">
    <property type="entry name" value="TfoX_N"/>
    <property type="match status" value="1"/>
</dbReference>
<accession>A0A1H6V5V0</accession>
<dbReference type="Gene3D" id="3.30.1460.30">
    <property type="entry name" value="YgaC/TfoX-N like chaperone"/>
    <property type="match status" value="1"/>
</dbReference>
<dbReference type="OrthoDB" id="3786860at2"/>
<dbReference type="eggNOG" id="COG3070">
    <property type="taxonomic scope" value="Bacteria"/>
</dbReference>
<name>A0A1H6V5V0_9MICO</name>
<evidence type="ECO:0000313" key="2">
    <source>
        <dbReference type="EMBL" id="SEI99898.1"/>
    </source>
</evidence>
<dbReference type="InterPro" id="IPR007076">
    <property type="entry name" value="TfoX_N"/>
</dbReference>
<reference evidence="3" key="1">
    <citation type="submission" date="2016-10" db="EMBL/GenBank/DDBJ databases">
        <authorList>
            <person name="Varghese N."/>
        </authorList>
    </citation>
    <scope>NUCLEOTIDE SEQUENCE [LARGE SCALE GENOMIC DNA]</scope>
    <source>
        <strain evidence="3">DSM 24868</strain>
    </source>
</reference>
<keyword evidence="3" id="KW-1185">Reference proteome</keyword>
<proteinExistence type="predicted"/>
<dbReference type="EMBL" id="FNZI01000001">
    <property type="protein sequence ID" value="SEI99898.1"/>
    <property type="molecule type" value="Genomic_DNA"/>
</dbReference>
<evidence type="ECO:0000259" key="1">
    <source>
        <dbReference type="Pfam" id="PF04993"/>
    </source>
</evidence>
<protein>
    <submittedName>
        <fullName evidence="2">TfoX N-terminal domain-containing protein</fullName>
    </submittedName>
</protein>
<feature type="domain" description="TfoX N-terminal" evidence="1">
    <location>
        <begin position="20"/>
        <end position="88"/>
    </location>
</feature>
<dbReference type="AlphaFoldDB" id="A0A1H6V5V0"/>
<sequence>MRMPRPSDAQKEAFRALVPEAGDVEVRPMFGQLAAFVAGNMFMALYGDQVTFKLDETSLAAAHARPDAGPFAPAGRTMRAYVALPLDAPGLDGLATQALAYVASLPPK</sequence>
<dbReference type="SUPFAM" id="SSF159894">
    <property type="entry name" value="YgaC/TfoX-N like"/>
    <property type="match status" value="1"/>
</dbReference>
<dbReference type="STRING" id="1043493.SAMN05421637_0686"/>
<dbReference type="Proteomes" id="UP000183315">
    <property type="component" value="Unassembled WGS sequence"/>
</dbReference>
<dbReference type="RefSeq" id="WP_042216532.1">
    <property type="nucleotide sequence ID" value="NZ_BBLU01000018.1"/>
</dbReference>
<organism evidence="2 3">
    <name type="scientific">Demequina mangrovi</name>
    <dbReference type="NCBI Taxonomy" id="1043493"/>
    <lineage>
        <taxon>Bacteria</taxon>
        <taxon>Bacillati</taxon>
        <taxon>Actinomycetota</taxon>
        <taxon>Actinomycetes</taxon>
        <taxon>Micrococcales</taxon>
        <taxon>Demequinaceae</taxon>
        <taxon>Demequina</taxon>
    </lineage>
</organism>
<gene>
    <name evidence="2" type="ORF">SAMN05421637_0686</name>
</gene>